<proteinExistence type="inferred from homology"/>
<keyword evidence="5" id="KW-0175">Coiled coil</keyword>
<dbReference type="CDD" id="cd22292">
    <property type="entry name" value="cc_Cep135_MBD"/>
    <property type="match status" value="1"/>
</dbReference>
<feature type="coiled-coil region" evidence="5">
    <location>
        <begin position="1079"/>
        <end position="1109"/>
    </location>
</feature>
<comment type="similarity">
    <text evidence="4">Belongs to the CEP135/TSGA10 family.</text>
</comment>
<feature type="coiled-coil region" evidence="5">
    <location>
        <begin position="1166"/>
        <end position="1200"/>
    </location>
</feature>
<dbReference type="InterPro" id="IPR051877">
    <property type="entry name" value="Centriole_BasalBody_StrucProt"/>
</dbReference>
<protein>
    <submittedName>
        <fullName evidence="7">Centrosomal protein of 135 kDa</fullName>
    </submittedName>
</protein>
<evidence type="ECO:0000313" key="7">
    <source>
        <dbReference type="EMBL" id="KAG8504932.1"/>
    </source>
</evidence>
<keyword evidence="8" id="KW-1185">Reference proteome</keyword>
<feature type="region of interest" description="Disordered" evidence="6">
    <location>
        <begin position="1201"/>
        <end position="1226"/>
    </location>
</feature>
<evidence type="ECO:0000256" key="1">
    <source>
        <dbReference type="ARBA" id="ARBA00004114"/>
    </source>
</evidence>
<feature type="compositionally biased region" description="Low complexity" evidence="6">
    <location>
        <begin position="1211"/>
        <end position="1226"/>
    </location>
</feature>
<keyword evidence="3" id="KW-0206">Cytoskeleton</keyword>
<feature type="coiled-coil region" evidence="5">
    <location>
        <begin position="158"/>
        <end position="231"/>
    </location>
</feature>
<evidence type="ECO:0000256" key="3">
    <source>
        <dbReference type="ARBA" id="ARBA00023212"/>
    </source>
</evidence>
<keyword evidence="2" id="KW-0963">Cytoplasm</keyword>
<evidence type="ECO:0000256" key="5">
    <source>
        <dbReference type="SAM" id="Coils"/>
    </source>
</evidence>
<accession>A0A8J5ZP06</accession>
<feature type="coiled-coil region" evidence="5">
    <location>
        <begin position="282"/>
        <end position="499"/>
    </location>
</feature>
<dbReference type="GO" id="GO:0005814">
    <property type="term" value="C:centriole"/>
    <property type="evidence" value="ECO:0007669"/>
    <property type="project" value="UniProtKB-SubCell"/>
</dbReference>
<feature type="coiled-coil region" evidence="5">
    <location>
        <begin position="588"/>
        <end position="674"/>
    </location>
</feature>
<evidence type="ECO:0000256" key="4">
    <source>
        <dbReference type="ARBA" id="ARBA00038123"/>
    </source>
</evidence>
<evidence type="ECO:0000313" key="8">
    <source>
        <dbReference type="Proteomes" id="UP000700334"/>
    </source>
</evidence>
<feature type="coiled-coil region" evidence="5">
    <location>
        <begin position="733"/>
        <end position="948"/>
    </location>
</feature>
<organism evidence="7 8">
    <name type="scientific">Galemys pyrenaicus</name>
    <name type="common">Iberian desman</name>
    <name type="synonym">Pyrenean desman</name>
    <dbReference type="NCBI Taxonomy" id="202257"/>
    <lineage>
        <taxon>Eukaryota</taxon>
        <taxon>Metazoa</taxon>
        <taxon>Chordata</taxon>
        <taxon>Craniata</taxon>
        <taxon>Vertebrata</taxon>
        <taxon>Euteleostomi</taxon>
        <taxon>Mammalia</taxon>
        <taxon>Eutheria</taxon>
        <taxon>Laurasiatheria</taxon>
        <taxon>Eulipotyphla</taxon>
        <taxon>Talpidae</taxon>
        <taxon>Galemys</taxon>
    </lineage>
</organism>
<reference evidence="7" key="1">
    <citation type="journal article" date="2021" name="Evol. Appl.">
        <title>The genome of the Pyrenean desman and the effects of bottlenecks and inbreeding on the genomic landscape of an endangered species.</title>
        <authorList>
            <person name="Escoda L."/>
            <person name="Castresana J."/>
        </authorList>
    </citation>
    <scope>NUCLEOTIDE SEQUENCE</scope>
    <source>
        <strain evidence="7">IBE-C5619</strain>
    </source>
</reference>
<dbReference type="AlphaFoldDB" id="A0A8J5ZP06"/>
<dbReference type="Gene3D" id="1.10.287.1490">
    <property type="match status" value="1"/>
</dbReference>
<dbReference type="PANTHER" id="PTHR20544:SF1">
    <property type="entry name" value="CENTROSOMAL PROTEIN 135KDA"/>
    <property type="match status" value="1"/>
</dbReference>
<dbReference type="OrthoDB" id="10254663at2759"/>
<dbReference type="Proteomes" id="UP000700334">
    <property type="component" value="Unassembled WGS sequence"/>
</dbReference>
<gene>
    <name evidence="7" type="ORF">J0S82_017517</name>
</gene>
<comment type="subcellular location">
    <subcellularLocation>
        <location evidence="1">Cytoplasm</location>
        <location evidence="1">Cytoskeleton</location>
        <location evidence="1">Microtubule organizing center</location>
        <location evidence="1">Centrosome</location>
        <location evidence="1">Centriole</location>
    </subcellularLocation>
</comment>
<comment type="caution">
    <text evidence="7">The sequence shown here is derived from an EMBL/GenBank/DDBJ whole genome shotgun (WGS) entry which is preliminary data.</text>
</comment>
<evidence type="ECO:0000256" key="2">
    <source>
        <dbReference type="ARBA" id="ARBA00022490"/>
    </source>
</evidence>
<dbReference type="PANTHER" id="PTHR20544">
    <property type="entry name" value="CENTROSOMAL PROTEIN CEP135"/>
    <property type="match status" value="1"/>
</dbReference>
<feature type="coiled-coil region" evidence="5">
    <location>
        <begin position="998"/>
        <end position="1032"/>
    </location>
</feature>
<evidence type="ECO:0000256" key="6">
    <source>
        <dbReference type="SAM" id="MobiDB-lite"/>
    </source>
</evidence>
<sequence>MPSGAPPLRAATVRRSRYRGNRGASAAPALVVSPRHFQTVLAPEPVSGLEGARAGGEARGAMRPRAEGTAAGVGVDQLVLKDKMTTAAERKYINIRKRLDQLGYRQTLTVECLPLVEKLFSDLVHTTESLRKSKLSAVKAEKESANFDFVLEPYKLENAKLSRENNELYLELMKLKEQSGQQIKELKTALKKCARETADLKFLNNQYVHKVKLLEKESKAKNEKIQQLQEKNLHAVVQTPGGKKRSIAFRRQRMQIDEPVPPSEVSSYPVPQPEDPYIADLLQVADNRIQELQQEVHQLQEKLAMMESGLRDYNKQIELREREIERLSNALDGGRSSDILSLESRNKSNEKLIAHLNIQVDFLQQANKDLEKHIQELMETKETVTTEVVNLSNKNEKLCQELTEIDQLAQQLERHKEEVLETADKELGEAKKEIKRKLSEMRDLEETMAKLQLELNLCHKEKERLSDELLIKSDLETVVHQLEEEKQRLTKKIESFSVTERELTLEVERMRLEHGIKRRDRSPSRLDTFLKGIEEERDYYKKELERLQHIIQRRSCSTNYSAREKMSIFKAPEKGDYNSEIHLITKERDELQYMLERFEKHMEDIQCNVKLLTAERDKLSLLYKEAQEELSVLRQEPSQTTVSQNIISLMEKEKELAVSDLRRIMAEKEALKEKLRVSIRLTYFWELEKEKCELKSKMLIMRETIESLENKAKFQAHKLSHVTGDSSLQKTEMNSLRIVNEQLQRSLDDYQHRLSAQRGEVELAQAQIRTLEEKIGKLHLKMTSQNEEAHVMKKTIGAIDKEKDFLQETVDEKTEKIANLQENLANKVCDCSISLSEQKRETIQVLKDKTIAQMRITVSEYESSMNQLKETLTNRDREITSLRRQLDTTHKELDEIGKSKEISFKENRRLQDDLATMARENQEISLELEAAVQEKEDMKSRVHNYITEVSRWESLMAAKEKESQDLLDKFQMLHNRAEDWEVKAHQAEGESSSVRLELLSIDTERRHLRERVELLEKEIQEHINAHHAYESQISSMAKAISTLEEHLRHQEDEKASAISDLSSLRELCIKLDSGKDIMTQQLNAKTLELERVMAELENVKSESDLLKKQLLSERHTIKNLESLLATNRDKEFQSHLTSHEKDTEIQLLKEKLTLSESKLTSQSRENTMLRAKVAQFQTDLDVLKRQISTERYERERAIQEMRRHGLPTPPLSSTLKSPLQSPEHMN</sequence>
<feature type="region of interest" description="Disordered" evidence="6">
    <location>
        <begin position="1"/>
        <end position="25"/>
    </location>
</feature>
<name>A0A8J5ZP06_GALPY</name>
<dbReference type="EMBL" id="JAGFMF010012279">
    <property type="protein sequence ID" value="KAG8504932.1"/>
    <property type="molecule type" value="Genomic_DNA"/>
</dbReference>